<evidence type="ECO:0000256" key="1">
    <source>
        <dbReference type="ARBA" id="ARBA00022737"/>
    </source>
</evidence>
<keyword evidence="1" id="KW-0677">Repeat</keyword>
<accession>A0A4S2D245</accession>
<dbReference type="OrthoDB" id="9816400at2"/>
<evidence type="ECO:0000259" key="2">
    <source>
        <dbReference type="Pfam" id="PF25023"/>
    </source>
</evidence>
<organism evidence="3 4">
    <name type="scientific">Stenotrophomonas maltophilia</name>
    <name type="common">Pseudomonas maltophilia</name>
    <name type="synonym">Xanthomonas maltophilia</name>
    <dbReference type="NCBI Taxonomy" id="40324"/>
    <lineage>
        <taxon>Bacteria</taxon>
        <taxon>Pseudomonadati</taxon>
        <taxon>Pseudomonadota</taxon>
        <taxon>Gammaproteobacteria</taxon>
        <taxon>Lysobacterales</taxon>
        <taxon>Lysobacteraceae</taxon>
        <taxon>Stenotrophomonas</taxon>
        <taxon>Stenotrophomonas maltophilia group</taxon>
    </lineage>
</organism>
<evidence type="ECO:0000313" key="4">
    <source>
        <dbReference type="Proteomes" id="UP000306631"/>
    </source>
</evidence>
<dbReference type="Pfam" id="PF25023">
    <property type="entry name" value="TEN_YD-shell"/>
    <property type="match status" value="1"/>
</dbReference>
<dbReference type="NCBIfam" id="TIGR03696">
    <property type="entry name" value="Rhs_assc_core"/>
    <property type="match status" value="1"/>
</dbReference>
<dbReference type="PANTHER" id="PTHR32305">
    <property type="match status" value="1"/>
</dbReference>
<dbReference type="InterPro" id="IPR050708">
    <property type="entry name" value="T6SS_VgrG/RHS"/>
</dbReference>
<dbReference type="Proteomes" id="UP000306631">
    <property type="component" value="Unassembled WGS sequence"/>
</dbReference>
<dbReference type="InterPro" id="IPR056823">
    <property type="entry name" value="TEN-like_YD-shell"/>
</dbReference>
<comment type="caution">
    <text evidence="3">The sequence shown here is derived from an EMBL/GenBank/DDBJ whole genome shotgun (WGS) entry which is preliminary data.</text>
</comment>
<feature type="domain" description="Teneurin-like YD-shell" evidence="2">
    <location>
        <begin position="110"/>
        <end position="201"/>
    </location>
</feature>
<reference evidence="3 4" key="1">
    <citation type="submission" date="2019-04" db="EMBL/GenBank/DDBJ databases">
        <title>Microbes associate with the intestines of laboratory mice.</title>
        <authorList>
            <person name="Navarre W."/>
            <person name="Wong E."/>
            <person name="Huang K."/>
            <person name="Tropini C."/>
            <person name="Ng K."/>
            <person name="Yu B."/>
        </authorList>
    </citation>
    <scope>NUCLEOTIDE SEQUENCE [LARGE SCALE GENOMIC DNA]</scope>
    <source>
        <strain evidence="3 4">NM62_B4-13</strain>
    </source>
</reference>
<dbReference type="PANTHER" id="PTHR32305:SF15">
    <property type="entry name" value="PROTEIN RHSA-RELATED"/>
    <property type="match status" value="1"/>
</dbReference>
<gene>
    <name evidence="3" type="ORF">E5352_08115</name>
</gene>
<name>A0A4S2D245_STEMA</name>
<dbReference type="EMBL" id="SRYW01000005">
    <property type="protein sequence ID" value="TGY34951.1"/>
    <property type="molecule type" value="Genomic_DNA"/>
</dbReference>
<sequence>MAPLLSHKPPILYGPATRRSHTIDNHLRRSVSRRGCSEYVSDEGGLRPQDGSLGPEAERLVREGITRAAQDGRRVFQSDARKRVGREFVRRAASLIAQREYNAAGATITYLHTNALGSPVASTNQAGAVVERTHYEPYGAPIRKVVDGPGYTGHVMEGATGLSYMQQRCMHPQLGVFLSVDPVTAYSDPVAQFNRYRYANGNLHRFSDPDGRVAADGAYGATVAYMLRNQPEKFCYRRGVPENPRVFG</sequence>
<protein>
    <recommendedName>
        <fullName evidence="2">Teneurin-like YD-shell domain-containing protein</fullName>
    </recommendedName>
</protein>
<proteinExistence type="predicted"/>
<dbReference type="InterPro" id="IPR022385">
    <property type="entry name" value="Rhs_assc_core"/>
</dbReference>
<dbReference type="Gene3D" id="2.180.10.10">
    <property type="entry name" value="RHS repeat-associated core"/>
    <property type="match status" value="1"/>
</dbReference>
<dbReference type="AlphaFoldDB" id="A0A4S2D245"/>
<evidence type="ECO:0000313" key="3">
    <source>
        <dbReference type="EMBL" id="TGY34951.1"/>
    </source>
</evidence>